<evidence type="ECO:0000256" key="1">
    <source>
        <dbReference type="ARBA" id="ARBA00023002"/>
    </source>
</evidence>
<feature type="domain" description="NAD-dependent epimerase/dehydratase" evidence="4">
    <location>
        <begin position="10"/>
        <end position="260"/>
    </location>
</feature>
<sequence length="393" mass="43348">MSLPSPPPLVFITGATGFIGFQVALVSLQAGYRVRLSIRRPEQEAVLRDRYPDFNNQIETIIIPDITVRDAFKPALDGVDHLIHLASPMPGAGFDLQTGYIDPAVKGTESVLFSALGFPQIKKVIIVSSVLALTPPMSLCEKDVLVRDTIDNTNEIIPIDLTPDLLEGPFGHGFKYSISKISAHQVTRDFLASQNPHFTLVTFHPSFVLGESLIQETPEKMDGINSMFWDSLHSGKPTIPNAWVDVRDVAEAHLRALQTEIVSGTEFILSAPAGSWERVGDLVRRKFPSVRCQLKGLIEGGWTVDTTAAERILGMQWRGQDEMVEAVLEQQLRLREAVTSLCGTFLFLIPVRGTVEVKTCDSTTLRGRLESILRLTNRHCGIMTHGGALLRTT</sequence>
<dbReference type="GO" id="GO:0016491">
    <property type="term" value="F:oxidoreductase activity"/>
    <property type="evidence" value="ECO:0007669"/>
    <property type="project" value="UniProtKB-KW"/>
</dbReference>
<evidence type="ECO:0000256" key="2">
    <source>
        <dbReference type="ARBA" id="ARBA00023445"/>
    </source>
</evidence>
<evidence type="ECO:0000313" key="5">
    <source>
        <dbReference type="RefSeq" id="XP_059605506.1"/>
    </source>
</evidence>
<dbReference type="VEuPathDB" id="FungiDB:An12g01380"/>
<organism evidence="5">
    <name type="scientific">Aspergillus niger</name>
    <dbReference type="NCBI Taxonomy" id="5061"/>
    <lineage>
        <taxon>Eukaryota</taxon>
        <taxon>Fungi</taxon>
        <taxon>Dikarya</taxon>
        <taxon>Ascomycota</taxon>
        <taxon>Pezizomycotina</taxon>
        <taxon>Eurotiomycetes</taxon>
        <taxon>Eurotiomycetidae</taxon>
        <taxon>Eurotiales</taxon>
        <taxon>Aspergillaceae</taxon>
        <taxon>Aspergillus</taxon>
        <taxon>Aspergillus subgen. Circumdati</taxon>
    </lineage>
</organism>
<dbReference type="SUPFAM" id="SSF51735">
    <property type="entry name" value="NAD(P)-binding Rossmann-fold domains"/>
    <property type="match status" value="1"/>
</dbReference>
<accession>A0AAJ8C005</accession>
<keyword evidence="3" id="KW-0472">Membrane</keyword>
<feature type="transmembrane region" description="Helical" evidence="3">
    <location>
        <begin position="12"/>
        <end position="32"/>
    </location>
</feature>
<dbReference type="KEGG" id="ang:An12g01380"/>
<dbReference type="InterPro" id="IPR036291">
    <property type="entry name" value="NAD(P)-bd_dom_sf"/>
</dbReference>
<dbReference type="InterPro" id="IPR050425">
    <property type="entry name" value="NAD(P)_dehydrat-like"/>
</dbReference>
<dbReference type="AlphaFoldDB" id="A0AAJ8C005"/>
<dbReference type="InterPro" id="IPR001509">
    <property type="entry name" value="Epimerase_deHydtase"/>
</dbReference>
<dbReference type="PANTHER" id="PTHR10366">
    <property type="entry name" value="NAD DEPENDENT EPIMERASE/DEHYDRATASE"/>
    <property type="match status" value="1"/>
</dbReference>
<evidence type="ECO:0000259" key="4">
    <source>
        <dbReference type="Pfam" id="PF01370"/>
    </source>
</evidence>
<dbReference type="Gene3D" id="3.40.50.720">
    <property type="entry name" value="NAD(P)-binding Rossmann-like Domain"/>
    <property type="match status" value="1"/>
</dbReference>
<comment type="similarity">
    <text evidence="2">Belongs to the NAD(P)-dependent epimerase/dehydratase family. Dihydroflavonol-4-reductase subfamily.</text>
</comment>
<gene>
    <name evidence="5" type="ORF">An12g01380</name>
</gene>
<evidence type="ECO:0000256" key="3">
    <source>
        <dbReference type="SAM" id="Phobius"/>
    </source>
</evidence>
<protein>
    <recommendedName>
        <fullName evidence="4">NAD-dependent epimerase/dehydratase domain-containing protein</fullName>
    </recommendedName>
</protein>
<reference evidence="5" key="1">
    <citation type="submission" date="2025-02" db="EMBL/GenBank/DDBJ databases">
        <authorList>
            <consortium name="NCBI Genome Project"/>
        </authorList>
    </citation>
    <scope>NUCLEOTIDE SEQUENCE</scope>
</reference>
<name>A0AAJ8C005_ASPNG</name>
<dbReference type="PANTHER" id="PTHR10366:SF812">
    <property type="entry name" value="VPS9 DOMAIN-CONTAINING PROTEIN"/>
    <property type="match status" value="1"/>
</dbReference>
<reference evidence="5" key="2">
    <citation type="submission" date="2025-08" db="UniProtKB">
        <authorList>
            <consortium name="RefSeq"/>
        </authorList>
    </citation>
    <scope>IDENTIFICATION</scope>
</reference>
<dbReference type="GeneID" id="4985488"/>
<dbReference type="Pfam" id="PF01370">
    <property type="entry name" value="Epimerase"/>
    <property type="match status" value="1"/>
</dbReference>
<proteinExistence type="inferred from homology"/>
<dbReference type="RefSeq" id="XP_059605506.1">
    <property type="nucleotide sequence ID" value="XM_059750687.1"/>
</dbReference>
<keyword evidence="3" id="KW-0812">Transmembrane</keyword>
<keyword evidence="3" id="KW-1133">Transmembrane helix</keyword>
<keyword evidence="1" id="KW-0560">Oxidoreductase</keyword>